<dbReference type="EMBL" id="SMRP01000011">
    <property type="protein sequence ID" value="TDG21524.1"/>
    <property type="molecule type" value="Genomic_DNA"/>
</dbReference>
<feature type="domain" description="Lipid/polyisoprenoid-binding YceI-like" evidence="2">
    <location>
        <begin position="51"/>
        <end position="219"/>
    </location>
</feature>
<feature type="chain" id="PRO_5020572099" evidence="1">
    <location>
        <begin position="36"/>
        <end position="229"/>
    </location>
</feature>
<organism evidence="3 4">
    <name type="scientific">Paraburkholderia silviterrae</name>
    <dbReference type="NCBI Taxonomy" id="2528715"/>
    <lineage>
        <taxon>Bacteria</taxon>
        <taxon>Pseudomonadati</taxon>
        <taxon>Pseudomonadota</taxon>
        <taxon>Betaproteobacteria</taxon>
        <taxon>Burkholderiales</taxon>
        <taxon>Burkholderiaceae</taxon>
        <taxon>Paraburkholderia</taxon>
    </lineage>
</organism>
<dbReference type="PANTHER" id="PTHR34406:SF1">
    <property type="entry name" value="PROTEIN YCEI"/>
    <property type="match status" value="1"/>
</dbReference>
<name>A0A4R5M633_9BURK</name>
<dbReference type="RefSeq" id="WP_133196927.1">
    <property type="nucleotide sequence ID" value="NZ_JBHUCW010000033.1"/>
</dbReference>
<dbReference type="SUPFAM" id="SSF101874">
    <property type="entry name" value="YceI-like"/>
    <property type="match status" value="1"/>
</dbReference>
<dbReference type="PROSITE" id="PS51257">
    <property type="entry name" value="PROKAR_LIPOPROTEIN"/>
    <property type="match status" value="1"/>
</dbReference>
<evidence type="ECO:0000313" key="4">
    <source>
        <dbReference type="Proteomes" id="UP000295722"/>
    </source>
</evidence>
<gene>
    <name evidence="3" type="ORF">EYW47_21910</name>
</gene>
<reference evidence="3 4" key="1">
    <citation type="submission" date="2019-03" db="EMBL/GenBank/DDBJ databases">
        <title>Paraburkholderia sp. 4M-K11, isolated from subtropical forest soil.</title>
        <authorList>
            <person name="Gao Z.-H."/>
            <person name="Qiu L.-H."/>
        </authorList>
    </citation>
    <scope>NUCLEOTIDE SEQUENCE [LARGE SCALE GENOMIC DNA]</scope>
    <source>
        <strain evidence="3 4">4M-K11</strain>
    </source>
</reference>
<dbReference type="Proteomes" id="UP000295722">
    <property type="component" value="Unassembled WGS sequence"/>
</dbReference>
<dbReference type="Pfam" id="PF04264">
    <property type="entry name" value="YceI"/>
    <property type="match status" value="1"/>
</dbReference>
<keyword evidence="4" id="KW-1185">Reference proteome</keyword>
<dbReference type="InterPro" id="IPR036761">
    <property type="entry name" value="TTHA0802/YceI-like_sf"/>
</dbReference>
<dbReference type="OrthoDB" id="9811006at2"/>
<comment type="caution">
    <text evidence="3">The sequence shown here is derived from an EMBL/GenBank/DDBJ whole genome shotgun (WGS) entry which is preliminary data.</text>
</comment>
<dbReference type="SMART" id="SM00867">
    <property type="entry name" value="YceI"/>
    <property type="match status" value="1"/>
</dbReference>
<keyword evidence="1" id="KW-0732">Signal</keyword>
<feature type="signal peptide" evidence="1">
    <location>
        <begin position="1"/>
        <end position="35"/>
    </location>
</feature>
<protein>
    <submittedName>
        <fullName evidence="3">Polyisoprenoid-binding protein</fullName>
    </submittedName>
</protein>
<accession>A0A4R5M633</accession>
<dbReference type="InterPro" id="IPR007372">
    <property type="entry name" value="Lipid/polyisoprenoid-bd_YceI"/>
</dbReference>
<proteinExistence type="predicted"/>
<dbReference type="AlphaFoldDB" id="A0A4R5M633"/>
<dbReference type="PANTHER" id="PTHR34406">
    <property type="entry name" value="PROTEIN YCEI"/>
    <property type="match status" value="1"/>
</dbReference>
<evidence type="ECO:0000313" key="3">
    <source>
        <dbReference type="EMBL" id="TDG21524.1"/>
    </source>
</evidence>
<sequence>MNRSPAAATPHARRRTLCAALAAACLLLACTPLRVVTHSVSPAEASVPAGHYTLDVHHWSIVFDVDHLHYTRFVMRFDRASAQLDWRANALENATVETVIDAASLDTNVPLLDRMVKSSQMLDVERYAQIRFASTHFERTADVDGKPAGKLTGELTIHGVTQPVTLDVVFNGYAPNPLTKQPTLGFAATGRFSRAKFGLTTWYPAVGDEIDVRIQAEFEQAPPGGAAAQ</sequence>
<evidence type="ECO:0000259" key="2">
    <source>
        <dbReference type="SMART" id="SM00867"/>
    </source>
</evidence>
<dbReference type="Gene3D" id="2.40.128.110">
    <property type="entry name" value="Lipid/polyisoprenoid-binding, YceI-like"/>
    <property type="match status" value="1"/>
</dbReference>
<evidence type="ECO:0000256" key="1">
    <source>
        <dbReference type="SAM" id="SignalP"/>
    </source>
</evidence>